<dbReference type="PANTHER" id="PTHR12131">
    <property type="entry name" value="ATP-DEPENDENT RNA AND DNA HELICASE"/>
    <property type="match status" value="1"/>
</dbReference>
<dbReference type="Proteomes" id="UP000593594">
    <property type="component" value="Chromosome"/>
</dbReference>
<dbReference type="SUPFAM" id="SSF52540">
    <property type="entry name" value="P-loop containing nucleoside triphosphate hydrolases"/>
    <property type="match status" value="2"/>
</dbReference>
<keyword evidence="3 8" id="KW-0347">Helicase</keyword>
<feature type="compositionally biased region" description="Basic residues" evidence="5">
    <location>
        <begin position="986"/>
        <end position="999"/>
    </location>
</feature>
<dbReference type="InterPro" id="IPR055206">
    <property type="entry name" value="DEXQc_SUV3"/>
</dbReference>
<evidence type="ECO:0000256" key="2">
    <source>
        <dbReference type="ARBA" id="ARBA00022801"/>
    </source>
</evidence>
<dbReference type="Gene3D" id="3.40.50.300">
    <property type="entry name" value="P-loop containing nucleotide triphosphate hydrolases"/>
    <property type="match status" value="2"/>
</dbReference>
<dbReference type="AlphaFoldDB" id="A0A7S8C4E9"/>
<keyword evidence="9" id="KW-1185">Reference proteome</keyword>
<dbReference type="PANTHER" id="PTHR12131:SF1">
    <property type="entry name" value="ATP-DEPENDENT RNA HELICASE SUPV3L1, MITOCHONDRIAL-RELATED"/>
    <property type="match status" value="1"/>
</dbReference>
<feature type="compositionally biased region" description="Low complexity" evidence="5">
    <location>
        <begin position="891"/>
        <end position="919"/>
    </location>
</feature>
<feature type="compositionally biased region" description="Basic and acidic residues" evidence="5">
    <location>
        <begin position="1059"/>
        <end position="1071"/>
    </location>
</feature>
<dbReference type="Pfam" id="PF00271">
    <property type="entry name" value="Helicase_C"/>
    <property type="match status" value="1"/>
</dbReference>
<evidence type="ECO:0000313" key="9">
    <source>
        <dbReference type="Proteomes" id="UP000593594"/>
    </source>
</evidence>
<evidence type="ECO:0000256" key="1">
    <source>
        <dbReference type="ARBA" id="ARBA00022741"/>
    </source>
</evidence>
<dbReference type="Pfam" id="PF22527">
    <property type="entry name" value="DEXQc_Suv3"/>
    <property type="match status" value="1"/>
</dbReference>
<gene>
    <name evidence="8" type="ORF">HW532_11200</name>
</gene>
<evidence type="ECO:0000313" key="8">
    <source>
        <dbReference type="EMBL" id="QPC43205.1"/>
    </source>
</evidence>
<protein>
    <submittedName>
        <fullName evidence="8">DEAD/DEAH box helicase</fullName>
    </submittedName>
</protein>
<evidence type="ECO:0000259" key="7">
    <source>
        <dbReference type="PROSITE" id="PS51194"/>
    </source>
</evidence>
<evidence type="ECO:0000256" key="4">
    <source>
        <dbReference type="ARBA" id="ARBA00022840"/>
    </source>
</evidence>
<proteinExistence type="predicted"/>
<dbReference type="KEGG" id="kmn:HW532_11200"/>
<accession>A0A7S8C4E9</accession>
<dbReference type="SMART" id="SM00490">
    <property type="entry name" value="HELICc"/>
    <property type="match status" value="1"/>
</dbReference>
<dbReference type="PROSITE" id="PS51194">
    <property type="entry name" value="HELICASE_CTER"/>
    <property type="match status" value="1"/>
</dbReference>
<dbReference type="InterPro" id="IPR001650">
    <property type="entry name" value="Helicase_C-like"/>
</dbReference>
<feature type="region of interest" description="Disordered" evidence="5">
    <location>
        <begin position="817"/>
        <end position="1071"/>
    </location>
</feature>
<dbReference type="GO" id="GO:0005524">
    <property type="term" value="F:ATP binding"/>
    <property type="evidence" value="ECO:0007669"/>
    <property type="project" value="UniProtKB-KW"/>
</dbReference>
<keyword evidence="4" id="KW-0067">ATP-binding</keyword>
<feature type="compositionally biased region" description="Low complexity" evidence="5">
    <location>
        <begin position="819"/>
        <end position="875"/>
    </location>
</feature>
<feature type="compositionally biased region" description="Basic and acidic residues" evidence="5">
    <location>
        <begin position="1006"/>
        <end position="1019"/>
    </location>
</feature>
<reference evidence="8 9" key="1">
    <citation type="submission" date="2020-06" db="EMBL/GenBank/DDBJ databases">
        <title>Genome sequence of 2 isolates from Red Sea Mangroves.</title>
        <authorList>
            <person name="Sefrji F."/>
            <person name="Michoud G."/>
            <person name="Merlino G."/>
            <person name="Daffonchio D."/>
        </authorList>
    </citation>
    <scope>NUCLEOTIDE SEQUENCE [LARGE SCALE GENOMIC DNA]</scope>
    <source>
        <strain evidence="8 9">R1DC25</strain>
    </source>
</reference>
<name>A0A7S8C4E9_9HYPH</name>
<keyword evidence="1" id="KW-0547">Nucleotide-binding</keyword>
<dbReference type="InterPro" id="IPR014001">
    <property type="entry name" value="Helicase_ATP-bd"/>
</dbReference>
<feature type="domain" description="Helicase ATP-binding" evidence="6">
    <location>
        <begin position="2"/>
        <end position="150"/>
    </location>
</feature>
<dbReference type="GO" id="GO:0004386">
    <property type="term" value="F:helicase activity"/>
    <property type="evidence" value="ECO:0007669"/>
    <property type="project" value="UniProtKB-KW"/>
</dbReference>
<evidence type="ECO:0000256" key="3">
    <source>
        <dbReference type="ARBA" id="ARBA00022806"/>
    </source>
</evidence>
<dbReference type="PROSITE" id="PS51192">
    <property type="entry name" value="HELICASE_ATP_BIND_1"/>
    <property type="match status" value="1"/>
</dbReference>
<feature type="domain" description="Helicase C-terminal" evidence="7">
    <location>
        <begin position="157"/>
        <end position="315"/>
    </location>
</feature>
<evidence type="ECO:0000259" key="6">
    <source>
        <dbReference type="PROSITE" id="PS51192"/>
    </source>
</evidence>
<dbReference type="GO" id="GO:0016787">
    <property type="term" value="F:hydrolase activity"/>
    <property type="evidence" value="ECO:0007669"/>
    <property type="project" value="UniProtKB-KW"/>
</dbReference>
<dbReference type="EMBL" id="CP058214">
    <property type="protein sequence ID" value="QPC43205.1"/>
    <property type="molecule type" value="Genomic_DNA"/>
</dbReference>
<dbReference type="InterPro" id="IPR027417">
    <property type="entry name" value="P-loop_NTPase"/>
</dbReference>
<organism evidence="8 9">
    <name type="scientific">Kaustia mangrovi</name>
    <dbReference type="NCBI Taxonomy" id="2593653"/>
    <lineage>
        <taxon>Bacteria</taxon>
        <taxon>Pseudomonadati</taxon>
        <taxon>Pseudomonadota</taxon>
        <taxon>Alphaproteobacteria</taxon>
        <taxon>Hyphomicrobiales</taxon>
        <taxon>Parvibaculaceae</taxon>
        <taxon>Kaustia</taxon>
    </lineage>
</organism>
<dbReference type="InterPro" id="IPR050699">
    <property type="entry name" value="RNA-DNA_Helicase"/>
</dbReference>
<keyword evidence="2" id="KW-0378">Hydrolase</keyword>
<evidence type="ECO:0000256" key="5">
    <source>
        <dbReference type="SAM" id="MobiDB-lite"/>
    </source>
</evidence>
<sequence>MRMIGSMNNVTAVLGPTNTGKTHLAVERMLGHETGMIGLPLRLLAREVYDRIEGRVAAGQVALVTGEEKIVPPEPRYWVCTVEAMPPDIEVDFLAIDEIQLAADPDRGHIFTDRMLHRRGTHETMLLGAATMRPLIQKLLPGTNFVTRPRFSRLTYSGQKKITRLPPRTAVVCFSAETVYAIAELIRRQRGGAAVVLGALSPRTRNAQVALYQNGDVDFMVATDAIGMGLNMDVDHVAFAQARKFDGFAFRDLTPAELAQIAGRAGRHMNDGTFGVTGEVKPFDNEIVDRIESHEFEPLRILQWRNRTLDFGSLDGLIRSLAAAPDTPGLVRARANADVEALEFLAREDEIRDMAASPAALRTLWDVCQLPDYRNITGAEHANLVGRLYRFLMTDRGVIPDEWFARQLAQNERTDGDIDTLANRIAHVRTWTFIANRSDWLDDPAGWQDKTRAIEDKLSDALHERLAQRFVDRRTSVLMKRMREKEDLMTSVKSEGDIHVEGVFVGHLKGFRFMPETSSEAAQQRALRAASMKAVAAEISERARGLAAEPDGAFSLARNGVVVWREAEVARLVAGDHILRPRVQLIADEQLTGPEREAVQTRLDEYLHRHVANTLGPLVQLDRAEDLEGLARGVAFRLVERLGIVPREAVRNDVQSLDQTARAALRRHGVRFGAFHIFVPALLKPAATALKEVLWGLKEEEAGRLKLDDLPAPPGQGLTSAPFDQAVPEDFYRVIGFMPCGQRIVRIDMLERLADLIRPRVFWRPERDGEERPEGSVDGGGFTVIPDMMSLVGCSGEEFAGILQALGFRRERRTVPAVPAKAAPSETASADATSTQAAPAESPAGDAPAADASTADAPAADAPAAKAPAGDAPSAEPEAKPATDASETDAPAEGVAEAAAETPAPETGEAAPASEAAPAPSTPEVPAPQITAPETAGASQDGGETAADAPEETIEVWWPKDAGPFRKRGQGQRGRGERRAGQGQKARNKGQGRPPRKAQGKGAGKGPDKGPAKGADKHGDPRRRSRDDRQRPPRQKPGRKPEKKADPDSPFAVLGALKAELDARKKEESDA</sequence>